<evidence type="ECO:0000256" key="6">
    <source>
        <dbReference type="ARBA" id="ARBA00022448"/>
    </source>
</evidence>
<feature type="transmembrane region" description="Helical" evidence="18">
    <location>
        <begin position="236"/>
        <end position="257"/>
    </location>
</feature>
<evidence type="ECO:0000256" key="17">
    <source>
        <dbReference type="ARBA" id="ARBA00049551"/>
    </source>
</evidence>
<feature type="transmembrane region" description="Helical" evidence="18">
    <location>
        <begin position="269"/>
        <end position="290"/>
    </location>
</feature>
<evidence type="ECO:0000256" key="7">
    <source>
        <dbReference type="ARBA" id="ARBA00022660"/>
    </source>
</evidence>
<dbReference type="GO" id="GO:0008137">
    <property type="term" value="F:NADH dehydrogenase (ubiquinone) activity"/>
    <property type="evidence" value="ECO:0007669"/>
    <property type="project" value="UniProtKB-EC"/>
</dbReference>
<evidence type="ECO:0000256" key="12">
    <source>
        <dbReference type="ARBA" id="ARBA00022989"/>
    </source>
</evidence>
<keyword evidence="7 18" id="KW-0679">Respiratory chain</keyword>
<dbReference type="EC" id="7.1.1.2" evidence="4 18"/>
<dbReference type="GO" id="GO:0006120">
    <property type="term" value="P:mitochondrial electron transport, NADH to ubiquinone"/>
    <property type="evidence" value="ECO:0007669"/>
    <property type="project" value="InterPro"/>
</dbReference>
<dbReference type="InterPro" id="IPR050175">
    <property type="entry name" value="Complex_I_Subunit_2"/>
</dbReference>
<comment type="function">
    <text evidence="1">Core subunit of the mitochondrial membrane respiratory chain NADH dehydrogenase (Complex I) that is believed to belong to the minimal assembly required for catalysis. Complex I functions in the transfer of electrons from NADH to the respiratory chain. The immediate electron acceptor for the enzyme is believed to be ubiquinone.</text>
</comment>
<feature type="transmembrane region" description="Helical" evidence="18">
    <location>
        <begin position="149"/>
        <end position="170"/>
    </location>
</feature>
<keyword evidence="11 18" id="KW-0249">Electron transport</keyword>
<keyword evidence="14 18" id="KW-0830">Ubiquinone</keyword>
<feature type="transmembrane region" description="Helical" evidence="18">
    <location>
        <begin position="310"/>
        <end position="330"/>
    </location>
</feature>
<evidence type="ECO:0000256" key="8">
    <source>
        <dbReference type="ARBA" id="ARBA00022692"/>
    </source>
</evidence>
<dbReference type="PANTHER" id="PTHR46552:SF1">
    <property type="entry name" value="NADH-UBIQUINONE OXIDOREDUCTASE CHAIN 2"/>
    <property type="match status" value="1"/>
</dbReference>
<evidence type="ECO:0000256" key="10">
    <source>
        <dbReference type="ARBA" id="ARBA00022967"/>
    </source>
</evidence>
<dbReference type="GeneID" id="14469195"/>
<evidence type="ECO:0000256" key="9">
    <source>
        <dbReference type="ARBA" id="ARBA00022792"/>
    </source>
</evidence>
<gene>
    <name evidence="20" type="primary">ND2</name>
</gene>
<keyword evidence="12 18" id="KW-1133">Transmembrane helix</keyword>
<name>L7N9L6_9HEMI</name>
<keyword evidence="6" id="KW-0813">Transport</keyword>
<sequence>MLNISKILFLTTMILGTIMVISSETWLGIWMGLEINMLSFVPVMYTFKNPRSAEGCMIYFLIQSIGSILMLMLILSNSLLVMYHLIVNELLNMMLMFSIMIKLGMPPFHFWFPEIMVKMSWSNCAILMTWQKIAPMMVLMQLVPNCQQMTLIIIMATIIGAIGGLNQTAVKKIMAYSSINHMGWIVACMKFNNILWIEYILIYSVILIMMIVMFSFYSISYINQMSLNSGYMEKTLIAILFLSLGGMPPFLGFLPKWMVIQTMMMSNTLFTLTIMVLSSLITLFYYLRMISTNFMINSPTWKWNLTTKPSPYISAFMILINMSLPVVMTLSF</sequence>
<evidence type="ECO:0000256" key="4">
    <source>
        <dbReference type="ARBA" id="ARBA00012944"/>
    </source>
</evidence>
<evidence type="ECO:0000256" key="3">
    <source>
        <dbReference type="ARBA" id="ARBA00007012"/>
    </source>
</evidence>
<evidence type="ECO:0000256" key="11">
    <source>
        <dbReference type="ARBA" id="ARBA00022982"/>
    </source>
</evidence>
<evidence type="ECO:0000256" key="2">
    <source>
        <dbReference type="ARBA" id="ARBA00004448"/>
    </source>
</evidence>
<evidence type="ECO:0000256" key="18">
    <source>
        <dbReference type="RuleBase" id="RU003403"/>
    </source>
</evidence>
<comment type="similarity">
    <text evidence="3 18">Belongs to the complex I subunit 2 family.</text>
</comment>
<keyword evidence="15 18" id="KW-0496">Mitochondrion</keyword>
<proteinExistence type="inferred from homology"/>
<keyword evidence="8 18" id="KW-0812">Transmembrane</keyword>
<keyword evidence="10 18" id="KW-1278">Translocase</keyword>
<dbReference type="Pfam" id="PF00361">
    <property type="entry name" value="Proton_antipo_M"/>
    <property type="match status" value="1"/>
</dbReference>
<evidence type="ECO:0000256" key="15">
    <source>
        <dbReference type="ARBA" id="ARBA00023128"/>
    </source>
</evidence>
<organism evidence="20">
    <name type="scientific">Sirthenea flavipes</name>
    <dbReference type="NCBI Taxonomy" id="941641"/>
    <lineage>
        <taxon>Eukaryota</taxon>
        <taxon>Metazoa</taxon>
        <taxon>Ecdysozoa</taxon>
        <taxon>Arthropoda</taxon>
        <taxon>Hexapoda</taxon>
        <taxon>Insecta</taxon>
        <taxon>Pterygota</taxon>
        <taxon>Neoptera</taxon>
        <taxon>Paraneoptera</taxon>
        <taxon>Hemiptera</taxon>
        <taxon>Heteroptera</taxon>
        <taxon>Panheteroptera</taxon>
        <taxon>Cimicomorpha</taxon>
        <taxon>Reduviidae</taxon>
        <taxon>Peiratinae</taxon>
        <taxon>Sirthenea</taxon>
    </lineage>
</organism>
<dbReference type="InterPro" id="IPR003917">
    <property type="entry name" value="NADH_UbQ_OxRdtase_chain2"/>
</dbReference>
<feature type="transmembrane region" description="Helical" evidence="18">
    <location>
        <begin position="92"/>
        <end position="112"/>
    </location>
</feature>
<evidence type="ECO:0000256" key="5">
    <source>
        <dbReference type="ARBA" id="ARBA00021008"/>
    </source>
</evidence>
<evidence type="ECO:0000256" key="1">
    <source>
        <dbReference type="ARBA" id="ARBA00003257"/>
    </source>
</evidence>
<evidence type="ECO:0000313" key="20">
    <source>
        <dbReference type="EMBL" id="ADU58097.1"/>
    </source>
</evidence>
<protein>
    <recommendedName>
        <fullName evidence="5 18">NADH-ubiquinone oxidoreductase chain 2</fullName>
        <ecNumber evidence="4 18">7.1.1.2</ecNumber>
    </recommendedName>
</protein>
<reference evidence="20" key="1">
    <citation type="journal article" date="2013" name="Zootaxa">
        <title>Complete nucleotide sequence and organization of the mitochondrial genome of Sirthenea flavipes (Hemiptera: Reduviidae: Peiratinae) and comparison with other assassin bugs.</title>
        <authorList>
            <person name="Gao J.Y."/>
            <person name="Li H."/>
            <person name="Truong X.L."/>
            <person name="Dai X."/>
            <person name="Chang J."/>
            <person name="Cai W.Z."/>
        </authorList>
    </citation>
    <scope>NUCLEOTIDE SEQUENCE</scope>
</reference>
<comment type="function">
    <text evidence="18">Core subunit of the mitochondrial membrane respiratory chain NADH dehydrogenase (Complex I) which catalyzes electron transfer from NADH through the respiratory chain, using ubiquinone as an electron acceptor. Essential for the catalytic activity and assembly of complex I.</text>
</comment>
<evidence type="ECO:0000256" key="16">
    <source>
        <dbReference type="ARBA" id="ARBA00023136"/>
    </source>
</evidence>
<feature type="transmembrane region" description="Helical" evidence="18">
    <location>
        <begin position="59"/>
        <end position="86"/>
    </location>
</feature>
<comment type="subcellular location">
    <subcellularLocation>
        <location evidence="2 18">Mitochondrion inner membrane</location>
        <topology evidence="2 18">Multi-pass membrane protein</topology>
    </subcellularLocation>
</comment>
<feature type="transmembrane region" description="Helical" evidence="18">
    <location>
        <begin position="191"/>
        <end position="216"/>
    </location>
</feature>
<keyword evidence="13 18" id="KW-0520">NAD</keyword>
<keyword evidence="9 18" id="KW-0999">Mitochondrion inner membrane</keyword>
<feature type="transmembrane region" description="Helical" evidence="18">
    <location>
        <begin position="7"/>
        <end position="23"/>
    </location>
</feature>
<dbReference type="InterPro" id="IPR001750">
    <property type="entry name" value="ND/Mrp_TM"/>
</dbReference>
<accession>L7N9L6</accession>
<dbReference type="PANTHER" id="PTHR46552">
    <property type="entry name" value="NADH-UBIQUINONE OXIDOREDUCTASE CHAIN 2"/>
    <property type="match status" value="1"/>
</dbReference>
<evidence type="ECO:0000256" key="14">
    <source>
        <dbReference type="ARBA" id="ARBA00023075"/>
    </source>
</evidence>
<dbReference type="RefSeq" id="YP_007374651.1">
    <property type="nucleotide sequence ID" value="NC_020143.1"/>
</dbReference>
<keyword evidence="16 18" id="KW-0472">Membrane</keyword>
<dbReference type="EMBL" id="HQ645959">
    <property type="protein sequence ID" value="ADU58097.1"/>
    <property type="molecule type" value="Genomic_DNA"/>
</dbReference>
<dbReference type="AlphaFoldDB" id="L7N9L6"/>
<evidence type="ECO:0000256" key="13">
    <source>
        <dbReference type="ARBA" id="ARBA00023027"/>
    </source>
</evidence>
<evidence type="ECO:0000259" key="19">
    <source>
        <dbReference type="Pfam" id="PF00361"/>
    </source>
</evidence>
<comment type="catalytic activity">
    <reaction evidence="17 18">
        <text>a ubiquinone + NADH + 5 H(+)(in) = a ubiquinol + NAD(+) + 4 H(+)(out)</text>
        <dbReference type="Rhea" id="RHEA:29091"/>
        <dbReference type="Rhea" id="RHEA-COMP:9565"/>
        <dbReference type="Rhea" id="RHEA-COMP:9566"/>
        <dbReference type="ChEBI" id="CHEBI:15378"/>
        <dbReference type="ChEBI" id="CHEBI:16389"/>
        <dbReference type="ChEBI" id="CHEBI:17976"/>
        <dbReference type="ChEBI" id="CHEBI:57540"/>
        <dbReference type="ChEBI" id="CHEBI:57945"/>
        <dbReference type="EC" id="7.1.1.2"/>
    </reaction>
</comment>
<dbReference type="CTD" id="4536"/>
<feature type="domain" description="NADH:quinone oxidoreductase/Mrp antiporter transmembrane" evidence="19">
    <location>
        <begin position="23"/>
        <end position="282"/>
    </location>
</feature>
<geneLocation type="mitochondrion" evidence="20"/>
<dbReference type="GO" id="GO:0005743">
    <property type="term" value="C:mitochondrial inner membrane"/>
    <property type="evidence" value="ECO:0007669"/>
    <property type="project" value="UniProtKB-SubCell"/>
</dbReference>
<dbReference type="PRINTS" id="PR01436">
    <property type="entry name" value="NADHDHGNASE2"/>
</dbReference>